<feature type="compositionally biased region" description="Basic and acidic residues" evidence="1">
    <location>
        <begin position="75"/>
        <end position="84"/>
    </location>
</feature>
<gene>
    <name evidence="2" type="ORF">PENTCL1PPCAC_6040</name>
</gene>
<feature type="region of interest" description="Disordered" evidence="1">
    <location>
        <begin position="517"/>
        <end position="558"/>
    </location>
</feature>
<feature type="compositionally biased region" description="Low complexity" evidence="1">
    <location>
        <begin position="428"/>
        <end position="464"/>
    </location>
</feature>
<evidence type="ECO:0000313" key="3">
    <source>
        <dbReference type="Proteomes" id="UP001432027"/>
    </source>
</evidence>
<comment type="caution">
    <text evidence="2">The sequence shown here is derived from an EMBL/GenBank/DDBJ whole genome shotgun (WGS) entry which is preliminary data.</text>
</comment>
<feature type="compositionally biased region" description="Acidic residues" evidence="1">
    <location>
        <begin position="388"/>
        <end position="401"/>
    </location>
</feature>
<evidence type="ECO:0000313" key="2">
    <source>
        <dbReference type="EMBL" id="GMS83865.1"/>
    </source>
</evidence>
<reference evidence="2" key="1">
    <citation type="submission" date="2023-10" db="EMBL/GenBank/DDBJ databases">
        <title>Genome assembly of Pristionchus species.</title>
        <authorList>
            <person name="Yoshida K."/>
            <person name="Sommer R.J."/>
        </authorList>
    </citation>
    <scope>NUCLEOTIDE SEQUENCE</scope>
    <source>
        <strain evidence="2">RS0144</strain>
    </source>
</reference>
<dbReference type="AlphaFoldDB" id="A0AAV5SUY1"/>
<accession>A0AAV5SUY1</accession>
<name>A0AAV5SUY1_9BILA</name>
<feature type="region of interest" description="Disordered" evidence="1">
    <location>
        <begin position="570"/>
        <end position="596"/>
    </location>
</feature>
<feature type="compositionally biased region" description="Low complexity" evidence="1">
    <location>
        <begin position="628"/>
        <end position="640"/>
    </location>
</feature>
<feature type="compositionally biased region" description="Low complexity" evidence="1">
    <location>
        <begin position="334"/>
        <end position="378"/>
    </location>
</feature>
<organism evidence="2 3">
    <name type="scientific">Pristionchus entomophagus</name>
    <dbReference type="NCBI Taxonomy" id="358040"/>
    <lineage>
        <taxon>Eukaryota</taxon>
        <taxon>Metazoa</taxon>
        <taxon>Ecdysozoa</taxon>
        <taxon>Nematoda</taxon>
        <taxon>Chromadorea</taxon>
        <taxon>Rhabditida</taxon>
        <taxon>Rhabditina</taxon>
        <taxon>Diplogasteromorpha</taxon>
        <taxon>Diplogasteroidea</taxon>
        <taxon>Neodiplogasteridae</taxon>
        <taxon>Pristionchus</taxon>
    </lineage>
</organism>
<feature type="region of interest" description="Disordered" evidence="1">
    <location>
        <begin position="139"/>
        <end position="162"/>
    </location>
</feature>
<dbReference type="EMBL" id="BTSX01000002">
    <property type="protein sequence ID" value="GMS83865.1"/>
    <property type="molecule type" value="Genomic_DNA"/>
</dbReference>
<dbReference type="Proteomes" id="UP001432027">
    <property type="component" value="Unassembled WGS sequence"/>
</dbReference>
<feature type="compositionally biased region" description="Basic and acidic residues" evidence="1">
    <location>
        <begin position="578"/>
        <end position="590"/>
    </location>
</feature>
<keyword evidence="3" id="KW-1185">Reference proteome</keyword>
<feature type="region of interest" description="Disordered" evidence="1">
    <location>
        <begin position="331"/>
        <end position="466"/>
    </location>
</feature>
<protein>
    <submittedName>
        <fullName evidence="2">Uncharacterized protein</fullName>
    </submittedName>
</protein>
<evidence type="ECO:0000256" key="1">
    <source>
        <dbReference type="SAM" id="MobiDB-lite"/>
    </source>
</evidence>
<feature type="region of interest" description="Disordered" evidence="1">
    <location>
        <begin position="68"/>
        <end position="99"/>
    </location>
</feature>
<feature type="region of interest" description="Disordered" evidence="1">
    <location>
        <begin position="268"/>
        <end position="299"/>
    </location>
</feature>
<dbReference type="SUPFAM" id="SSF64518">
    <property type="entry name" value="Phase 1 flagellin"/>
    <property type="match status" value="1"/>
</dbReference>
<feature type="compositionally biased region" description="Low complexity" evidence="1">
    <location>
        <begin position="408"/>
        <end position="420"/>
    </location>
</feature>
<feature type="non-terminal residue" evidence="2">
    <location>
        <position position="1"/>
    </location>
</feature>
<feature type="compositionally biased region" description="Basic and acidic residues" evidence="1">
    <location>
        <begin position="142"/>
        <end position="162"/>
    </location>
</feature>
<proteinExistence type="predicted"/>
<feature type="region of interest" description="Disordered" evidence="1">
    <location>
        <begin position="620"/>
        <end position="640"/>
    </location>
</feature>
<sequence length="763" mass="83834">RGCEPLFRFVEGIAEFRQFEMKMRSILILALFSAASIAEKSENEHRRRRVVHTPSQIVTALEQIIGSSEQNAAEKNADNAKVLDPHSNPRKPSESTLAPGDFFFNPFPVNFPESAEKFADESSDSSAPVTAIEDAVVEANTDEEHQTEVDKDTEEEKQRHKKQIPLDEVHAAGLFNGKRKEASREFYSNERALNEDDDVIEVHLRQKHANANPKTWNTDGNVFDEVFQEFESILDKASETIIVEKTTVLPTTTTEAPTITTTARATTISTTTTTTEATTTTEQATTRASRSRVPPPPSADEVRDIISEVQSHFSRILGSQEEEVIDISSFNRDPTTTTRAAPTTTETTTVTTTTTTEAPTTTTTTTQAPITTTRAPTTVSHPKLVDSDALDEYVSSEEESVEERKRVTTTTTEAPTTTTQRQRRRKTSTTASAATATTPTTTTAAAPVTEAATEATTTTERSQSGSMVKELVDFDAGVSVPPKGLVDMDTGVIVWPFEDKPAKKTVNLSEQIKEKLKIDKQPEVPNSISEPTIVDENSDKEERKTDSILESSIGQPEKLHKTLVKSGIKLRKTKKDKRALDSEPSIDKSIETPSTTTATVNVAELRSKFIEPIPEVRNTKAHRRPRLRTTPTQPTTTTTTTTAPIRAIQARPIRKKVPARGTRRFTRRPSLRTTTQIPIRSINLAPSTQSAGDVDDLIFALQREADAAARQAAQLAAIRASLSEDLSDVDLVSDSLAHGERAPTTFNGQYREVVHSGSAGLRH</sequence>
<feature type="compositionally biased region" description="Low complexity" evidence="1">
    <location>
        <begin position="268"/>
        <end position="292"/>
    </location>
</feature>